<comment type="subcellular location">
    <subcellularLocation>
        <location evidence="1">Cell membrane</location>
        <topology evidence="1">Multi-pass membrane protein</topology>
    </subcellularLocation>
</comment>
<keyword evidence="2" id="KW-1003">Cell membrane</keyword>
<comment type="similarity">
    <text evidence="7">Belongs to the glycosyltransferase 87 family.</text>
</comment>
<feature type="transmembrane region" description="Helical" evidence="8">
    <location>
        <begin position="44"/>
        <end position="63"/>
    </location>
</feature>
<feature type="transmembrane region" description="Helical" evidence="8">
    <location>
        <begin position="193"/>
        <end position="214"/>
    </location>
</feature>
<keyword evidence="10" id="KW-1185">Reference proteome</keyword>
<name>A0A251YNE1_9MICO</name>
<protein>
    <recommendedName>
        <fullName evidence="11">DUF2029 domain-containing protein</fullName>
    </recommendedName>
</protein>
<evidence type="ECO:0000256" key="2">
    <source>
        <dbReference type="ARBA" id="ARBA00022475"/>
    </source>
</evidence>
<feature type="transmembrane region" description="Helical" evidence="8">
    <location>
        <begin position="298"/>
        <end position="325"/>
    </location>
</feature>
<dbReference type="Pfam" id="PF09594">
    <property type="entry name" value="GT87"/>
    <property type="match status" value="1"/>
</dbReference>
<dbReference type="EMBL" id="MDJZ01000011">
    <property type="protein sequence ID" value="OUE25683.1"/>
    <property type="molecule type" value="Genomic_DNA"/>
</dbReference>
<sequence>MRTALTVLVLVVMAALTGWSVVAFDLFGAADDEAFFRREGAAPLFWIVVVLWVLFGAAVLLVRKVRREDATVVVVAGSLILALAAMAGPPNTSTDSARYAWDGIVQVHGTSPYLHTPADPDLRDIRPAWLYPAPVFLDDGTWSCEGRRLLGLYENGGGPPMCTALNRPQVPTIYPPAAEMFFAGVRAVVPDDVGYIAFQVAGVLIQTAVTLLLVRALRRRGKPIWWAALWGWCPLVASEVVTNSHVDALGALLALAATILVAGGRRWRGGIALGAAIATKLIPVIAAPALLRRQPWKVIVAAVVTFALLYVPYVITTGIAVLGYLPGYLQEEGYESGGTFPLVELLVPDGFGLPVVALLLAVTAGLVWWRTDPADPWRGQLVMIGVTLLAVSPRYSWYALLLIPFIAMTGRGEWFAVVGALALRLFAPDLWAWQIALVTALVVVVVASLVRLGPDGRRRLVPAPVRRRLGGRGRDRERERVPADGPGVG</sequence>
<dbReference type="OrthoDB" id="3362857at2"/>
<dbReference type="GO" id="GO:0016758">
    <property type="term" value="F:hexosyltransferase activity"/>
    <property type="evidence" value="ECO:0007669"/>
    <property type="project" value="InterPro"/>
</dbReference>
<evidence type="ECO:0000256" key="1">
    <source>
        <dbReference type="ARBA" id="ARBA00004651"/>
    </source>
</evidence>
<keyword evidence="6 8" id="KW-0472">Membrane</keyword>
<feature type="transmembrane region" description="Helical" evidence="8">
    <location>
        <begin position="430"/>
        <end position="450"/>
    </location>
</feature>
<proteinExistence type="inferred from homology"/>
<comment type="caution">
    <text evidence="9">The sequence shown here is derived from an EMBL/GenBank/DDBJ whole genome shotgun (WGS) entry which is preliminary data.</text>
</comment>
<gene>
    <name evidence="9" type="ORF">BFL37_06755</name>
</gene>
<dbReference type="RefSeq" id="WP_086514371.1">
    <property type="nucleotide sequence ID" value="NZ_MDJZ01000011.1"/>
</dbReference>
<dbReference type="InterPro" id="IPR018584">
    <property type="entry name" value="GT87"/>
</dbReference>
<evidence type="ECO:0008006" key="11">
    <source>
        <dbReference type="Google" id="ProtNLM"/>
    </source>
</evidence>
<evidence type="ECO:0000256" key="4">
    <source>
        <dbReference type="ARBA" id="ARBA00022692"/>
    </source>
</evidence>
<feature type="transmembrane region" description="Helical" evidence="8">
    <location>
        <begin position="270"/>
        <end position="291"/>
    </location>
</feature>
<evidence type="ECO:0000313" key="9">
    <source>
        <dbReference type="EMBL" id="OUE25683.1"/>
    </source>
</evidence>
<evidence type="ECO:0000313" key="10">
    <source>
        <dbReference type="Proteomes" id="UP000195101"/>
    </source>
</evidence>
<keyword evidence="4 8" id="KW-0812">Transmembrane</keyword>
<reference evidence="9 10" key="1">
    <citation type="submission" date="2016-08" db="EMBL/GenBank/DDBJ databases">
        <title>Genome sequence of Clavibacter michiganensis spp strain CFBP8019.</title>
        <authorList>
            <person name="Thapa S.P."/>
            <person name="Coaker G."/>
            <person name="Jacques M.-A."/>
        </authorList>
    </citation>
    <scope>NUCLEOTIDE SEQUENCE [LARGE SCALE GENOMIC DNA]</scope>
    <source>
        <strain evidence="9">CFBP8019</strain>
    </source>
</reference>
<keyword evidence="3" id="KW-0808">Transferase</keyword>
<accession>A0A251YNE1</accession>
<dbReference type="AlphaFoldDB" id="A0A251YNE1"/>
<evidence type="ECO:0000256" key="7">
    <source>
        <dbReference type="ARBA" id="ARBA00024033"/>
    </source>
</evidence>
<dbReference type="GO" id="GO:0005886">
    <property type="term" value="C:plasma membrane"/>
    <property type="evidence" value="ECO:0007669"/>
    <property type="project" value="UniProtKB-SubCell"/>
</dbReference>
<feature type="transmembrane region" description="Helical" evidence="8">
    <location>
        <begin position="70"/>
        <end position="88"/>
    </location>
</feature>
<evidence type="ECO:0000256" key="5">
    <source>
        <dbReference type="ARBA" id="ARBA00022989"/>
    </source>
</evidence>
<dbReference type="Proteomes" id="UP000195101">
    <property type="component" value="Unassembled WGS sequence"/>
</dbReference>
<evidence type="ECO:0000256" key="3">
    <source>
        <dbReference type="ARBA" id="ARBA00022679"/>
    </source>
</evidence>
<feature type="transmembrane region" description="Helical" evidence="8">
    <location>
        <begin position="345"/>
        <end position="369"/>
    </location>
</feature>
<feature type="transmembrane region" description="Helical" evidence="8">
    <location>
        <begin position="381"/>
        <end position="410"/>
    </location>
</feature>
<evidence type="ECO:0000256" key="8">
    <source>
        <dbReference type="SAM" id="Phobius"/>
    </source>
</evidence>
<evidence type="ECO:0000256" key="6">
    <source>
        <dbReference type="ARBA" id="ARBA00023136"/>
    </source>
</evidence>
<keyword evidence="5 8" id="KW-1133">Transmembrane helix</keyword>
<organism evidence="9 10">
    <name type="scientific">Clavibacter michiganensis</name>
    <dbReference type="NCBI Taxonomy" id="28447"/>
    <lineage>
        <taxon>Bacteria</taxon>
        <taxon>Bacillati</taxon>
        <taxon>Actinomycetota</taxon>
        <taxon>Actinomycetes</taxon>
        <taxon>Micrococcales</taxon>
        <taxon>Microbacteriaceae</taxon>
        <taxon>Clavibacter</taxon>
    </lineage>
</organism>